<evidence type="ECO:0000256" key="3">
    <source>
        <dbReference type="ARBA" id="ARBA00022670"/>
    </source>
</evidence>
<dbReference type="PRINTS" id="PR00722">
    <property type="entry name" value="CHYMOTRYPSIN"/>
</dbReference>
<keyword evidence="9" id="KW-0325">Glycoprotein</keyword>
<keyword evidence="3 10" id="KW-0645">Protease</keyword>
<evidence type="ECO:0000256" key="1">
    <source>
        <dbReference type="ARBA" id="ARBA00004613"/>
    </source>
</evidence>
<evidence type="ECO:0000256" key="5">
    <source>
        <dbReference type="ARBA" id="ARBA00022801"/>
    </source>
</evidence>
<dbReference type="Proteomes" id="UP000663829">
    <property type="component" value="Unassembled WGS sequence"/>
</dbReference>
<dbReference type="EMBL" id="CAJOBC010001949">
    <property type="protein sequence ID" value="CAF3707327.1"/>
    <property type="molecule type" value="Genomic_DNA"/>
</dbReference>
<dbReference type="Gene3D" id="2.40.10.10">
    <property type="entry name" value="Trypsin-like serine proteases"/>
    <property type="match status" value="1"/>
</dbReference>
<dbReference type="PROSITE" id="PS50240">
    <property type="entry name" value="TRYPSIN_DOM"/>
    <property type="match status" value="1"/>
</dbReference>
<dbReference type="InterPro" id="IPR025155">
    <property type="entry name" value="WxxW_domain"/>
</dbReference>
<dbReference type="EMBL" id="CAJNOK010012125">
    <property type="protein sequence ID" value="CAF1156514.1"/>
    <property type="molecule type" value="Genomic_DNA"/>
</dbReference>
<dbReference type="FunFam" id="2.40.10.10:FF:000146">
    <property type="entry name" value="Serine protease 53"/>
    <property type="match status" value="1"/>
</dbReference>
<dbReference type="InterPro" id="IPR009003">
    <property type="entry name" value="Peptidase_S1_PA"/>
</dbReference>
<dbReference type="EMBL" id="CAJNOQ010001949">
    <property type="protein sequence ID" value="CAF0929066.1"/>
    <property type="molecule type" value="Genomic_DNA"/>
</dbReference>
<dbReference type="GO" id="GO:0006508">
    <property type="term" value="P:proteolysis"/>
    <property type="evidence" value="ECO:0007669"/>
    <property type="project" value="UniProtKB-KW"/>
</dbReference>
<dbReference type="SMART" id="SM00020">
    <property type="entry name" value="Tryp_SPc"/>
    <property type="match status" value="1"/>
</dbReference>
<evidence type="ECO:0000313" key="15">
    <source>
        <dbReference type="EMBL" id="CAF3967984.1"/>
    </source>
</evidence>
<dbReference type="GO" id="GO:0005576">
    <property type="term" value="C:extracellular region"/>
    <property type="evidence" value="ECO:0007669"/>
    <property type="project" value="UniProtKB-SubCell"/>
</dbReference>
<comment type="caution">
    <text evidence="12">The sequence shown here is derived from an EMBL/GenBank/DDBJ whole genome shotgun (WGS) entry which is preliminary data.</text>
</comment>
<accession>A0A814BLC0</accession>
<evidence type="ECO:0000313" key="12">
    <source>
        <dbReference type="EMBL" id="CAF0929066.1"/>
    </source>
</evidence>
<evidence type="ECO:0000256" key="9">
    <source>
        <dbReference type="ARBA" id="ARBA00023180"/>
    </source>
</evidence>
<keyword evidence="2" id="KW-0964">Secreted</keyword>
<dbReference type="CDD" id="cd00190">
    <property type="entry name" value="Tryp_SPc"/>
    <property type="match status" value="1"/>
</dbReference>
<dbReference type="GO" id="GO:0004252">
    <property type="term" value="F:serine-type endopeptidase activity"/>
    <property type="evidence" value="ECO:0007669"/>
    <property type="project" value="InterPro"/>
</dbReference>
<dbReference type="InterPro" id="IPR001254">
    <property type="entry name" value="Trypsin_dom"/>
</dbReference>
<evidence type="ECO:0000259" key="11">
    <source>
        <dbReference type="PROSITE" id="PS50240"/>
    </source>
</evidence>
<keyword evidence="4" id="KW-0732">Signal</keyword>
<dbReference type="Pfam" id="PF13330">
    <property type="entry name" value="Mucin2_WxxW"/>
    <property type="match status" value="1"/>
</dbReference>
<evidence type="ECO:0000256" key="7">
    <source>
        <dbReference type="ARBA" id="ARBA00023145"/>
    </source>
</evidence>
<dbReference type="InterPro" id="IPR001314">
    <property type="entry name" value="Peptidase_S1A"/>
</dbReference>
<evidence type="ECO:0000256" key="4">
    <source>
        <dbReference type="ARBA" id="ARBA00022729"/>
    </source>
</evidence>
<protein>
    <recommendedName>
        <fullName evidence="11">Peptidase S1 domain-containing protein</fullName>
    </recommendedName>
</protein>
<dbReference type="Proteomes" id="UP000682733">
    <property type="component" value="Unassembled WGS sequence"/>
</dbReference>
<dbReference type="InterPro" id="IPR043504">
    <property type="entry name" value="Peptidase_S1_PA_chymotrypsin"/>
</dbReference>
<evidence type="ECO:0000313" key="14">
    <source>
        <dbReference type="EMBL" id="CAF3707327.1"/>
    </source>
</evidence>
<keyword evidence="16" id="KW-1185">Reference proteome</keyword>
<feature type="domain" description="Peptidase S1" evidence="11">
    <location>
        <begin position="139"/>
        <end position="376"/>
    </location>
</feature>
<comment type="subcellular location">
    <subcellularLocation>
        <location evidence="1">Secreted</location>
    </subcellularLocation>
</comment>
<dbReference type="AlphaFoldDB" id="A0A814BLC0"/>
<name>A0A814BLC0_9BILA</name>
<dbReference type="SUPFAM" id="SSF50494">
    <property type="entry name" value="Trypsin-like serine proteases"/>
    <property type="match status" value="1"/>
</dbReference>
<dbReference type="Proteomes" id="UP000677228">
    <property type="component" value="Unassembled WGS sequence"/>
</dbReference>
<dbReference type="PROSITE" id="PS00134">
    <property type="entry name" value="TRYPSIN_HIS"/>
    <property type="match status" value="1"/>
</dbReference>
<reference evidence="12" key="1">
    <citation type="submission" date="2021-02" db="EMBL/GenBank/DDBJ databases">
        <authorList>
            <person name="Nowell W R."/>
        </authorList>
    </citation>
    <scope>NUCLEOTIDE SEQUENCE</scope>
</reference>
<keyword evidence="8" id="KW-1015">Disulfide bond</keyword>
<dbReference type="InterPro" id="IPR033116">
    <property type="entry name" value="TRYPSIN_SER"/>
</dbReference>
<evidence type="ECO:0000313" key="13">
    <source>
        <dbReference type="EMBL" id="CAF1156514.1"/>
    </source>
</evidence>
<evidence type="ECO:0000256" key="10">
    <source>
        <dbReference type="RuleBase" id="RU363034"/>
    </source>
</evidence>
<proteinExistence type="predicted"/>
<sequence length="378" mass="41384">MIIANTFIYPSGLTESSCTNGKAWTTWFNVGHPSSTSGDREVIAIIKQMYPNQMCLAPSIIQGRATNTFSGDVQLSLQADQNGAITEFSSTTPMIDFEARYCCPTDSFEQTTTTTAAPRPIDSTTCGRSEISPLPNTRIFGGTHAIPNSWPFIVLYEERKPCDFNPAYVCTGSCGGSLIDARHVLTAAHCVNTRDPSSITITAGIHNKMIHEETRQVMQVEKIFVHSGYNNVSHPDDIAIVRLSKPVTTNKYVNTICLPGPEPEINEDVAIAGWGSEALGGQVYHQLKQAWMKVVGECERWWRIDNSKQMCIANPTEGHSACQGDSGGPVMTKRNGQWIASGVASYVADCKTHGTLAPNVYTRVSAYLPWIKNIIDNQ</sequence>
<dbReference type="EMBL" id="CAJOBA010033646">
    <property type="protein sequence ID" value="CAF3967984.1"/>
    <property type="molecule type" value="Genomic_DNA"/>
</dbReference>
<evidence type="ECO:0000313" key="16">
    <source>
        <dbReference type="Proteomes" id="UP000663829"/>
    </source>
</evidence>
<evidence type="ECO:0000256" key="2">
    <source>
        <dbReference type="ARBA" id="ARBA00022525"/>
    </source>
</evidence>
<keyword evidence="5 10" id="KW-0378">Hydrolase</keyword>
<dbReference type="OrthoDB" id="10061449at2759"/>
<dbReference type="InterPro" id="IPR018114">
    <property type="entry name" value="TRYPSIN_HIS"/>
</dbReference>
<dbReference type="Pfam" id="PF00089">
    <property type="entry name" value="Trypsin"/>
    <property type="match status" value="1"/>
</dbReference>
<dbReference type="PANTHER" id="PTHR24252">
    <property type="entry name" value="ACROSIN-RELATED"/>
    <property type="match status" value="1"/>
</dbReference>
<dbReference type="Proteomes" id="UP000681722">
    <property type="component" value="Unassembled WGS sequence"/>
</dbReference>
<keyword evidence="6 10" id="KW-0720">Serine protease</keyword>
<evidence type="ECO:0000256" key="6">
    <source>
        <dbReference type="ARBA" id="ARBA00022825"/>
    </source>
</evidence>
<gene>
    <name evidence="12" type="ORF">GPM918_LOCUS10081</name>
    <name evidence="13" type="ORF">OVA965_LOCUS21872</name>
    <name evidence="14" type="ORF">SRO942_LOCUS10082</name>
    <name evidence="15" type="ORF">TMI583_LOCUS22583</name>
</gene>
<dbReference type="PROSITE" id="PS00135">
    <property type="entry name" value="TRYPSIN_SER"/>
    <property type="match status" value="1"/>
</dbReference>
<evidence type="ECO:0000256" key="8">
    <source>
        <dbReference type="ARBA" id="ARBA00023157"/>
    </source>
</evidence>
<organism evidence="12 16">
    <name type="scientific">Didymodactylos carnosus</name>
    <dbReference type="NCBI Taxonomy" id="1234261"/>
    <lineage>
        <taxon>Eukaryota</taxon>
        <taxon>Metazoa</taxon>
        <taxon>Spiralia</taxon>
        <taxon>Gnathifera</taxon>
        <taxon>Rotifera</taxon>
        <taxon>Eurotatoria</taxon>
        <taxon>Bdelloidea</taxon>
        <taxon>Philodinida</taxon>
        <taxon>Philodinidae</taxon>
        <taxon>Didymodactylos</taxon>
    </lineage>
</organism>
<keyword evidence="7" id="KW-0865">Zymogen</keyword>
<dbReference type="PANTHER" id="PTHR24252:SF18">
    <property type="entry name" value="OVOCHYMASE 1"/>
    <property type="match status" value="1"/>
</dbReference>